<proteinExistence type="predicted"/>
<sequence length="63" mass="7407">MTHEVLSCLYFLTVLQSIWVVKLELIRSYHSWQMFDIAPELISSVDRFKFEGGDSHRKATSCR</sequence>
<accession>A0A0P1A7Q5</accession>
<organism evidence="1 2">
    <name type="scientific">Plasmopara halstedii</name>
    <name type="common">Downy mildew of sunflower</name>
    <dbReference type="NCBI Taxonomy" id="4781"/>
    <lineage>
        <taxon>Eukaryota</taxon>
        <taxon>Sar</taxon>
        <taxon>Stramenopiles</taxon>
        <taxon>Oomycota</taxon>
        <taxon>Peronosporomycetes</taxon>
        <taxon>Peronosporales</taxon>
        <taxon>Peronosporaceae</taxon>
        <taxon>Plasmopara</taxon>
    </lineage>
</organism>
<protein>
    <submittedName>
        <fullName evidence="1">Uncharacterized protein</fullName>
    </submittedName>
</protein>
<reference evidence="2" key="1">
    <citation type="submission" date="2014-09" db="EMBL/GenBank/DDBJ databases">
        <authorList>
            <person name="Sharma Rahul"/>
            <person name="Thines Marco"/>
        </authorList>
    </citation>
    <scope>NUCLEOTIDE SEQUENCE [LARGE SCALE GENOMIC DNA]</scope>
</reference>
<evidence type="ECO:0000313" key="1">
    <source>
        <dbReference type="EMBL" id="CEG36260.1"/>
    </source>
</evidence>
<keyword evidence="2" id="KW-1185">Reference proteome</keyword>
<dbReference type="EMBL" id="CCYD01000178">
    <property type="protein sequence ID" value="CEG36260.1"/>
    <property type="molecule type" value="Genomic_DNA"/>
</dbReference>
<evidence type="ECO:0000313" key="2">
    <source>
        <dbReference type="Proteomes" id="UP000054928"/>
    </source>
</evidence>
<dbReference type="AlphaFoldDB" id="A0A0P1A7Q5"/>
<name>A0A0P1A7Q5_PLAHL</name>
<dbReference type="Proteomes" id="UP000054928">
    <property type="component" value="Unassembled WGS sequence"/>
</dbReference>
<dbReference type="GeneID" id="59052747"/>
<dbReference type="RefSeq" id="XP_036262992.1">
    <property type="nucleotide sequence ID" value="XM_036407175.1"/>
</dbReference>